<keyword evidence="9" id="KW-1185">Reference proteome</keyword>
<evidence type="ECO:0000256" key="1">
    <source>
        <dbReference type="ARBA" id="ARBA00022553"/>
    </source>
</evidence>
<evidence type="ECO:0000256" key="3">
    <source>
        <dbReference type="ARBA" id="ARBA00023125"/>
    </source>
</evidence>
<organism evidence="8 9">
    <name type="scientific">Symmachiella macrocystis</name>
    <dbReference type="NCBI Taxonomy" id="2527985"/>
    <lineage>
        <taxon>Bacteria</taxon>
        <taxon>Pseudomonadati</taxon>
        <taxon>Planctomycetota</taxon>
        <taxon>Planctomycetia</taxon>
        <taxon>Planctomycetales</taxon>
        <taxon>Planctomycetaceae</taxon>
        <taxon>Symmachiella</taxon>
    </lineage>
</organism>
<reference evidence="8 9" key="1">
    <citation type="submission" date="2019-02" db="EMBL/GenBank/DDBJ databases">
        <title>Deep-cultivation of Planctomycetes and their phenomic and genomic characterization uncovers novel biology.</title>
        <authorList>
            <person name="Wiegand S."/>
            <person name="Jogler M."/>
            <person name="Boedeker C."/>
            <person name="Pinto D."/>
            <person name="Vollmers J."/>
            <person name="Rivas-Marin E."/>
            <person name="Kohn T."/>
            <person name="Peeters S.H."/>
            <person name="Heuer A."/>
            <person name="Rast P."/>
            <person name="Oberbeckmann S."/>
            <person name="Bunk B."/>
            <person name="Jeske O."/>
            <person name="Meyerdierks A."/>
            <person name="Storesund J.E."/>
            <person name="Kallscheuer N."/>
            <person name="Luecker S."/>
            <person name="Lage O.M."/>
            <person name="Pohl T."/>
            <person name="Merkel B.J."/>
            <person name="Hornburger P."/>
            <person name="Mueller R.-W."/>
            <person name="Bruemmer F."/>
            <person name="Labrenz M."/>
            <person name="Spormann A.M."/>
            <person name="Op Den Camp H."/>
            <person name="Overmann J."/>
            <person name="Amann R."/>
            <person name="Jetten M.S.M."/>
            <person name="Mascher T."/>
            <person name="Medema M.H."/>
            <person name="Devos D.P."/>
            <person name="Kaster A.-K."/>
            <person name="Ovreas L."/>
            <person name="Rohde M."/>
            <person name="Galperin M.Y."/>
            <person name="Jogler C."/>
        </authorList>
    </citation>
    <scope>NUCLEOTIDE SEQUENCE [LARGE SCALE GENOMIC DNA]</scope>
    <source>
        <strain evidence="8 9">CA54</strain>
    </source>
</reference>
<dbReference type="SUPFAM" id="SSF46894">
    <property type="entry name" value="C-terminal effector domain of the bipartite response regulators"/>
    <property type="match status" value="1"/>
</dbReference>
<evidence type="ECO:0000313" key="9">
    <source>
        <dbReference type="Proteomes" id="UP000320735"/>
    </source>
</evidence>
<proteinExistence type="predicted"/>
<name>A0A5C6BR31_9PLAN</name>
<dbReference type="Pfam" id="PF00072">
    <property type="entry name" value="Response_reg"/>
    <property type="match status" value="1"/>
</dbReference>
<keyword evidence="3" id="KW-0238">DNA-binding</keyword>
<dbReference type="OrthoDB" id="9796655at2"/>
<dbReference type="RefSeq" id="WP_146370710.1">
    <property type="nucleotide sequence ID" value="NZ_SJPP01000001.1"/>
</dbReference>
<dbReference type="InterPro" id="IPR016032">
    <property type="entry name" value="Sig_transdc_resp-reg_C-effctor"/>
</dbReference>
<accession>A0A5C6BR31</accession>
<protein>
    <submittedName>
        <fullName evidence="8">Oxygen regulatory protein NreC</fullName>
    </submittedName>
</protein>
<dbReference type="InterPro" id="IPR001789">
    <property type="entry name" value="Sig_transdc_resp-reg_receiver"/>
</dbReference>
<feature type="domain" description="Response regulatory" evidence="7">
    <location>
        <begin position="9"/>
        <end position="125"/>
    </location>
</feature>
<evidence type="ECO:0000259" key="7">
    <source>
        <dbReference type="PROSITE" id="PS50110"/>
    </source>
</evidence>
<dbReference type="AlphaFoldDB" id="A0A5C6BR31"/>
<evidence type="ECO:0000256" key="2">
    <source>
        <dbReference type="ARBA" id="ARBA00023015"/>
    </source>
</evidence>
<dbReference type="SMART" id="SM00421">
    <property type="entry name" value="HTH_LUXR"/>
    <property type="match status" value="1"/>
</dbReference>
<dbReference type="InterPro" id="IPR011006">
    <property type="entry name" value="CheY-like_superfamily"/>
</dbReference>
<dbReference type="PROSITE" id="PS50110">
    <property type="entry name" value="RESPONSE_REGULATORY"/>
    <property type="match status" value="1"/>
</dbReference>
<keyword evidence="2" id="KW-0805">Transcription regulation</keyword>
<dbReference type="PRINTS" id="PR00038">
    <property type="entry name" value="HTHLUXR"/>
</dbReference>
<dbReference type="PANTHER" id="PTHR43214">
    <property type="entry name" value="TWO-COMPONENT RESPONSE REGULATOR"/>
    <property type="match status" value="1"/>
</dbReference>
<dbReference type="InterPro" id="IPR000792">
    <property type="entry name" value="Tscrpt_reg_LuxR_C"/>
</dbReference>
<evidence type="ECO:0000313" key="8">
    <source>
        <dbReference type="EMBL" id="TWU13379.1"/>
    </source>
</evidence>
<evidence type="ECO:0000259" key="6">
    <source>
        <dbReference type="PROSITE" id="PS50043"/>
    </source>
</evidence>
<dbReference type="InterPro" id="IPR058245">
    <property type="entry name" value="NreC/VraR/RcsB-like_REC"/>
</dbReference>
<dbReference type="InterPro" id="IPR039420">
    <property type="entry name" value="WalR-like"/>
</dbReference>
<dbReference type="SUPFAM" id="SSF52172">
    <property type="entry name" value="CheY-like"/>
    <property type="match status" value="1"/>
</dbReference>
<dbReference type="Gene3D" id="3.40.50.2300">
    <property type="match status" value="1"/>
</dbReference>
<dbReference type="EMBL" id="SJPP01000001">
    <property type="protein sequence ID" value="TWU13379.1"/>
    <property type="molecule type" value="Genomic_DNA"/>
</dbReference>
<dbReference type="GO" id="GO:0006355">
    <property type="term" value="P:regulation of DNA-templated transcription"/>
    <property type="evidence" value="ECO:0007669"/>
    <property type="project" value="InterPro"/>
</dbReference>
<dbReference type="PANTHER" id="PTHR43214:SF41">
    <property type="entry name" value="NITRATE_NITRITE RESPONSE REGULATOR PROTEIN NARP"/>
    <property type="match status" value="1"/>
</dbReference>
<feature type="domain" description="HTH luxR-type" evidence="6">
    <location>
        <begin position="149"/>
        <end position="214"/>
    </location>
</feature>
<dbReference type="GO" id="GO:0000160">
    <property type="term" value="P:phosphorelay signal transduction system"/>
    <property type="evidence" value="ECO:0007669"/>
    <property type="project" value="InterPro"/>
</dbReference>
<evidence type="ECO:0000256" key="4">
    <source>
        <dbReference type="ARBA" id="ARBA00023163"/>
    </source>
</evidence>
<keyword evidence="4" id="KW-0804">Transcription</keyword>
<dbReference type="GO" id="GO:0003677">
    <property type="term" value="F:DNA binding"/>
    <property type="evidence" value="ECO:0007669"/>
    <property type="project" value="UniProtKB-KW"/>
</dbReference>
<feature type="modified residue" description="4-aspartylphosphate" evidence="5">
    <location>
        <position position="60"/>
    </location>
</feature>
<dbReference type="SMART" id="SM00448">
    <property type="entry name" value="REC"/>
    <property type="match status" value="1"/>
</dbReference>
<comment type="caution">
    <text evidence="8">The sequence shown here is derived from an EMBL/GenBank/DDBJ whole genome shotgun (WGS) entry which is preliminary data.</text>
</comment>
<dbReference type="Proteomes" id="UP000320735">
    <property type="component" value="Unassembled WGS sequence"/>
</dbReference>
<dbReference type="CDD" id="cd17535">
    <property type="entry name" value="REC_NarL-like"/>
    <property type="match status" value="1"/>
</dbReference>
<gene>
    <name evidence="8" type="primary">nreC</name>
    <name evidence="8" type="ORF">CA54_22140</name>
</gene>
<keyword evidence="1 5" id="KW-0597">Phosphoprotein</keyword>
<dbReference type="PROSITE" id="PS50043">
    <property type="entry name" value="HTH_LUXR_2"/>
    <property type="match status" value="1"/>
</dbReference>
<sequence length="217" mass="24184">MPLINSPIRVVLADDHEMVREALARILEESGKITIVAQASDGAQTLDAVCKLQPEVLVLDYSMPTWDAPQLIEKLLRESPDLRILVLTVHENIHYAVRVLESGAHGYIIKSAAVDELVAGIDTVRQGQIYISPRISQEVLHHLRRPKRERVGLESLSQREFDFLQILGAGKTLQQCAKQMKISTSTASTYRARIMGKLNLSSTAELIRFALEHDVVG</sequence>
<dbReference type="Pfam" id="PF00196">
    <property type="entry name" value="GerE"/>
    <property type="match status" value="1"/>
</dbReference>
<dbReference type="CDD" id="cd06170">
    <property type="entry name" value="LuxR_C_like"/>
    <property type="match status" value="1"/>
</dbReference>
<evidence type="ECO:0000256" key="5">
    <source>
        <dbReference type="PROSITE-ProRule" id="PRU00169"/>
    </source>
</evidence>